<dbReference type="RefSeq" id="XP_019034335.1">
    <property type="nucleotide sequence ID" value="XM_019173630.1"/>
</dbReference>
<accession>A0A1E3JZN4</accession>
<dbReference type="EMBL" id="AWGH01000003">
    <property type="protein sequence ID" value="ODO06235.1"/>
    <property type="molecule type" value="Genomic_DNA"/>
</dbReference>
<keyword evidence="3" id="KW-1185">Reference proteome</keyword>
<dbReference type="OrthoDB" id="10340266at2759"/>
<reference evidence="2 3" key="1">
    <citation type="submission" date="2016-06" db="EMBL/GenBank/DDBJ databases">
        <title>Evolution of pathogenesis and genome organization in the Tremellales.</title>
        <authorList>
            <person name="Cuomo C."/>
            <person name="Litvintseva A."/>
            <person name="Heitman J."/>
            <person name="Chen Y."/>
            <person name="Sun S."/>
            <person name="Springer D."/>
            <person name="Dromer F."/>
            <person name="Young S."/>
            <person name="Zeng Q."/>
            <person name="Chapman S."/>
            <person name="Gujja S."/>
            <person name="Saif S."/>
            <person name="Birren B."/>
        </authorList>
    </citation>
    <scope>NUCLEOTIDE SEQUENCE [LARGE SCALE GENOMIC DNA]</scope>
    <source>
        <strain evidence="2 3">CBS 7118</strain>
    </source>
</reference>
<comment type="caution">
    <text evidence="2">The sequence shown here is derived from an EMBL/GenBank/DDBJ whole genome shotgun (WGS) entry which is preliminary data.</text>
</comment>
<feature type="region of interest" description="Disordered" evidence="1">
    <location>
        <begin position="1"/>
        <end position="22"/>
    </location>
</feature>
<protein>
    <submittedName>
        <fullName evidence="2">Uncharacterized protein</fullName>
    </submittedName>
</protein>
<dbReference type="GeneID" id="30190680"/>
<evidence type="ECO:0000313" key="3">
    <source>
        <dbReference type="Proteomes" id="UP000094819"/>
    </source>
</evidence>
<sequence>MISTLITPPCTTQRNRPVTPGGSPCIKAFPPTSSSASPHDINVKGGEDEMWLDFAGDDTTSTESVEGKKIGVRQKVLLVGMFWLLERVGLMNMTQRHQALVSFLRSTRAKLIVANTPATNEGMPALTYTISSTSIDSSIIIQTPASDGERAEDRLLLELKQGLEMWQAGGSRHRYERGLEVLPPLIESISLPGSGINKPAAKASTAEEDDGSLFSSLKRAGGRRLGGGHVKACWEEYIAGKAKSCVKAASGREKPRFF</sequence>
<dbReference type="Proteomes" id="UP000094819">
    <property type="component" value="Unassembled WGS sequence"/>
</dbReference>
<proteinExistence type="predicted"/>
<organism evidence="2 3">
    <name type="scientific">Cryptococcus wingfieldii CBS 7118</name>
    <dbReference type="NCBI Taxonomy" id="1295528"/>
    <lineage>
        <taxon>Eukaryota</taxon>
        <taxon>Fungi</taxon>
        <taxon>Dikarya</taxon>
        <taxon>Basidiomycota</taxon>
        <taxon>Agaricomycotina</taxon>
        <taxon>Tremellomycetes</taxon>
        <taxon>Tremellales</taxon>
        <taxon>Cryptococcaceae</taxon>
        <taxon>Cryptococcus</taxon>
    </lineage>
</organism>
<gene>
    <name evidence="2" type="ORF">L198_01467</name>
</gene>
<evidence type="ECO:0000256" key="1">
    <source>
        <dbReference type="SAM" id="MobiDB-lite"/>
    </source>
</evidence>
<evidence type="ECO:0000313" key="2">
    <source>
        <dbReference type="EMBL" id="ODO06235.1"/>
    </source>
</evidence>
<name>A0A1E3JZN4_9TREE</name>
<feature type="compositionally biased region" description="Polar residues" evidence="1">
    <location>
        <begin position="1"/>
        <end position="16"/>
    </location>
</feature>
<dbReference type="AlphaFoldDB" id="A0A1E3JZN4"/>